<organism evidence="1">
    <name type="scientific">Arundo donax</name>
    <name type="common">Giant reed</name>
    <name type="synonym">Donax arundinaceus</name>
    <dbReference type="NCBI Taxonomy" id="35708"/>
    <lineage>
        <taxon>Eukaryota</taxon>
        <taxon>Viridiplantae</taxon>
        <taxon>Streptophyta</taxon>
        <taxon>Embryophyta</taxon>
        <taxon>Tracheophyta</taxon>
        <taxon>Spermatophyta</taxon>
        <taxon>Magnoliopsida</taxon>
        <taxon>Liliopsida</taxon>
        <taxon>Poales</taxon>
        <taxon>Poaceae</taxon>
        <taxon>PACMAD clade</taxon>
        <taxon>Arundinoideae</taxon>
        <taxon>Arundineae</taxon>
        <taxon>Arundo</taxon>
    </lineage>
</organism>
<evidence type="ECO:0000313" key="1">
    <source>
        <dbReference type="EMBL" id="JAE03691.1"/>
    </source>
</evidence>
<protein>
    <submittedName>
        <fullName evidence="1">Pco116203</fullName>
    </submittedName>
</protein>
<reference evidence="1" key="2">
    <citation type="journal article" date="2015" name="Data Brief">
        <title>Shoot transcriptome of the giant reed, Arundo donax.</title>
        <authorList>
            <person name="Barrero R.A."/>
            <person name="Guerrero F.D."/>
            <person name="Moolhuijzen P."/>
            <person name="Goolsby J.A."/>
            <person name="Tidwell J."/>
            <person name="Bellgard S.E."/>
            <person name="Bellgard M.I."/>
        </authorList>
    </citation>
    <scope>NUCLEOTIDE SEQUENCE</scope>
    <source>
        <tissue evidence="1">Shoot tissue taken approximately 20 cm above the soil surface</tissue>
    </source>
</reference>
<name>A0A0A9F0P5_ARUDO</name>
<proteinExistence type="predicted"/>
<accession>A0A0A9F0P5</accession>
<sequence length="30" mass="3033">MFVLTGCSDAIRCNSGGCDRCAAGPDCCCC</sequence>
<dbReference type="AlphaFoldDB" id="A0A0A9F0P5"/>
<dbReference type="EMBL" id="GBRH01194205">
    <property type="protein sequence ID" value="JAE03691.1"/>
    <property type="molecule type" value="Transcribed_RNA"/>
</dbReference>
<reference evidence="1" key="1">
    <citation type="submission" date="2014-09" db="EMBL/GenBank/DDBJ databases">
        <authorList>
            <person name="Magalhaes I.L.F."/>
            <person name="Oliveira U."/>
            <person name="Santos F.R."/>
            <person name="Vidigal T.H.D.A."/>
            <person name="Brescovit A.D."/>
            <person name="Santos A.J."/>
        </authorList>
    </citation>
    <scope>NUCLEOTIDE SEQUENCE</scope>
    <source>
        <tissue evidence="1">Shoot tissue taken approximately 20 cm above the soil surface</tissue>
    </source>
</reference>